<accession>A0A931BIK6</accession>
<evidence type="ECO:0000313" key="2">
    <source>
        <dbReference type="Proteomes" id="UP000645610"/>
    </source>
</evidence>
<keyword evidence="2" id="KW-1185">Reference proteome</keyword>
<comment type="caution">
    <text evidence="1">The sequence shown here is derived from an EMBL/GenBank/DDBJ whole genome shotgun (WGS) entry which is preliminary data.</text>
</comment>
<name>A0A931BIK6_9BACT</name>
<proteinExistence type="predicted"/>
<evidence type="ECO:0000313" key="1">
    <source>
        <dbReference type="EMBL" id="MBF9140853.1"/>
    </source>
</evidence>
<reference evidence="1 2" key="1">
    <citation type="submission" date="2020-11" db="EMBL/GenBank/DDBJ databases">
        <authorList>
            <person name="Kim M.K."/>
        </authorList>
    </citation>
    <scope>NUCLEOTIDE SEQUENCE [LARGE SCALE GENOMIC DNA]</scope>
    <source>
        <strain evidence="1 2">BT439</strain>
    </source>
</reference>
<organism evidence="1 2">
    <name type="scientific">Hymenobacter properus</name>
    <dbReference type="NCBI Taxonomy" id="2791026"/>
    <lineage>
        <taxon>Bacteria</taxon>
        <taxon>Pseudomonadati</taxon>
        <taxon>Bacteroidota</taxon>
        <taxon>Cytophagia</taxon>
        <taxon>Cytophagales</taxon>
        <taxon>Hymenobacteraceae</taxon>
        <taxon>Hymenobacter</taxon>
    </lineage>
</organism>
<protein>
    <submittedName>
        <fullName evidence="1">Uncharacterized protein</fullName>
    </submittedName>
</protein>
<dbReference type="Proteomes" id="UP000645610">
    <property type="component" value="Unassembled WGS sequence"/>
</dbReference>
<dbReference type="EMBL" id="JADQDP010000001">
    <property type="protein sequence ID" value="MBF9140853.1"/>
    <property type="molecule type" value="Genomic_DNA"/>
</dbReference>
<gene>
    <name evidence="1" type="ORF">I2I01_04360</name>
</gene>
<sequence length="178" mass="18707">MYNNTQNGKAAAGTAATQAEAQRLSELRYLVLDAVTYSPYATAEEKARTAASVARCQSAEVLVKWYCNVLTLLSERELAPVAYATAEQKKQIICLCNHPAVSRAKKTKTLLNINRLTEAGAVALIAELLALTTTPPTRPAGAGLVVRRNGQLAVAALTGYAGRAVGDGGVSVSYVQAA</sequence>
<dbReference type="RefSeq" id="WP_196285189.1">
    <property type="nucleotide sequence ID" value="NZ_JADQDP010000001.1"/>
</dbReference>
<dbReference type="AlphaFoldDB" id="A0A931BIK6"/>